<dbReference type="EMBL" id="CAJNNW010011703">
    <property type="protein sequence ID" value="CAE8653467.1"/>
    <property type="molecule type" value="Genomic_DNA"/>
</dbReference>
<name>A0A813IR22_POLGL</name>
<sequence length="116" mass="12860">MTPVVQAKCCTTVCQSLDWQPAYNRVRSANKWAERLRPGGFIVALKTVDNHHRLLVADAHMERYAEKVCTAIATCTSACGNTSDSPSYTRMCCGWNLEHHRAPPVVVCVSSILSCY</sequence>
<protein>
    <submittedName>
        <fullName evidence="1">Uncharacterized protein</fullName>
    </submittedName>
</protein>
<evidence type="ECO:0000313" key="1">
    <source>
        <dbReference type="EMBL" id="CAE8653467.1"/>
    </source>
</evidence>
<proteinExistence type="predicted"/>
<reference evidence="1" key="1">
    <citation type="submission" date="2021-02" db="EMBL/GenBank/DDBJ databases">
        <authorList>
            <person name="Dougan E. K."/>
            <person name="Rhodes N."/>
            <person name="Thang M."/>
            <person name="Chan C."/>
        </authorList>
    </citation>
    <scope>NUCLEOTIDE SEQUENCE</scope>
</reference>
<dbReference type="AlphaFoldDB" id="A0A813IR22"/>
<organism evidence="1 2">
    <name type="scientific">Polarella glacialis</name>
    <name type="common">Dinoflagellate</name>
    <dbReference type="NCBI Taxonomy" id="89957"/>
    <lineage>
        <taxon>Eukaryota</taxon>
        <taxon>Sar</taxon>
        <taxon>Alveolata</taxon>
        <taxon>Dinophyceae</taxon>
        <taxon>Suessiales</taxon>
        <taxon>Suessiaceae</taxon>
        <taxon>Polarella</taxon>
    </lineage>
</organism>
<dbReference type="Proteomes" id="UP000626109">
    <property type="component" value="Unassembled WGS sequence"/>
</dbReference>
<gene>
    <name evidence="1" type="ORF">PGLA2088_LOCUS10438</name>
</gene>
<accession>A0A813IR22</accession>
<comment type="caution">
    <text evidence="1">The sequence shown here is derived from an EMBL/GenBank/DDBJ whole genome shotgun (WGS) entry which is preliminary data.</text>
</comment>
<evidence type="ECO:0000313" key="2">
    <source>
        <dbReference type="Proteomes" id="UP000626109"/>
    </source>
</evidence>